<feature type="coiled-coil region" evidence="1">
    <location>
        <begin position="81"/>
        <end position="124"/>
    </location>
</feature>
<keyword evidence="3" id="KW-1185">Reference proteome</keyword>
<accession>A0A0C2JZC4</accession>
<reference evidence="2 3" key="1">
    <citation type="journal article" date="2014" name="Genome Biol. Evol.">
        <title>The genome of the myxosporean Thelohanellus kitauei shows adaptations to nutrient acquisition within its fish host.</title>
        <authorList>
            <person name="Yang Y."/>
            <person name="Xiong J."/>
            <person name="Zhou Z."/>
            <person name="Huo F."/>
            <person name="Miao W."/>
            <person name="Ran C."/>
            <person name="Liu Y."/>
            <person name="Zhang J."/>
            <person name="Feng J."/>
            <person name="Wang M."/>
            <person name="Wang M."/>
            <person name="Wang L."/>
            <person name="Yao B."/>
        </authorList>
    </citation>
    <scope>NUCLEOTIDE SEQUENCE [LARGE SCALE GENOMIC DNA]</scope>
    <source>
        <strain evidence="2">Wuqing</strain>
    </source>
</reference>
<evidence type="ECO:0000256" key="1">
    <source>
        <dbReference type="SAM" id="Coils"/>
    </source>
</evidence>
<organism evidence="2 3">
    <name type="scientific">Thelohanellus kitauei</name>
    <name type="common">Myxosporean</name>
    <dbReference type="NCBI Taxonomy" id="669202"/>
    <lineage>
        <taxon>Eukaryota</taxon>
        <taxon>Metazoa</taxon>
        <taxon>Cnidaria</taxon>
        <taxon>Myxozoa</taxon>
        <taxon>Myxosporea</taxon>
        <taxon>Bivalvulida</taxon>
        <taxon>Platysporina</taxon>
        <taxon>Myxobolidae</taxon>
        <taxon>Thelohanellus</taxon>
    </lineage>
</organism>
<proteinExistence type="predicted"/>
<comment type="caution">
    <text evidence="2">The sequence shown here is derived from an EMBL/GenBank/DDBJ whole genome shotgun (WGS) entry which is preliminary data.</text>
</comment>
<gene>
    <name evidence="2" type="ORF">RF11_06255</name>
</gene>
<protein>
    <submittedName>
        <fullName evidence="2">Uncharacterized protein</fullName>
    </submittedName>
</protein>
<dbReference type="EMBL" id="JWZT01000077">
    <property type="protein sequence ID" value="KII75023.1"/>
    <property type="molecule type" value="Genomic_DNA"/>
</dbReference>
<sequence>MGKLIHHAYKLIFTRYWSMAGTGFSYMKVRRKRIFGSFHGHHHYKERIVSMFDPIVGTTVPFTNFRPEGILIYNHMYPKTKKDYELQRKFYDRKVKGLERAVEREKKEAALQEEMERMKEYEETCLSDSTD</sequence>
<evidence type="ECO:0000313" key="2">
    <source>
        <dbReference type="EMBL" id="KII75023.1"/>
    </source>
</evidence>
<name>A0A0C2JZC4_THEKT</name>
<dbReference type="AlphaFoldDB" id="A0A0C2JZC4"/>
<dbReference type="Proteomes" id="UP000031668">
    <property type="component" value="Unassembled WGS sequence"/>
</dbReference>
<keyword evidence="1" id="KW-0175">Coiled coil</keyword>
<evidence type="ECO:0000313" key="3">
    <source>
        <dbReference type="Proteomes" id="UP000031668"/>
    </source>
</evidence>